<reference evidence="6" key="1">
    <citation type="submission" date="2018-06" db="EMBL/GenBank/DDBJ databases">
        <authorList>
            <person name="Zhirakovskaya E."/>
        </authorList>
    </citation>
    <scope>NUCLEOTIDE SEQUENCE</scope>
</reference>
<dbReference type="SMART" id="SM00245">
    <property type="entry name" value="TSPc"/>
    <property type="match status" value="1"/>
</dbReference>
<dbReference type="GO" id="GO:0006508">
    <property type="term" value="P:proteolysis"/>
    <property type="evidence" value="ECO:0007669"/>
    <property type="project" value="UniProtKB-KW"/>
</dbReference>
<evidence type="ECO:0000259" key="5">
    <source>
        <dbReference type="PROSITE" id="PS50106"/>
    </source>
</evidence>
<accession>A0A3B0TVG5</accession>
<gene>
    <name evidence="6" type="ORF">MNBD_BACTEROID01-787</name>
</gene>
<evidence type="ECO:0000313" key="6">
    <source>
        <dbReference type="EMBL" id="VAW17387.1"/>
    </source>
</evidence>
<dbReference type="InterPro" id="IPR029045">
    <property type="entry name" value="ClpP/crotonase-like_dom_sf"/>
</dbReference>
<dbReference type="AlphaFoldDB" id="A0A3B0TVG5"/>
<keyword evidence="2 6" id="KW-0645">Protease</keyword>
<dbReference type="CDD" id="cd06782">
    <property type="entry name" value="cpPDZ_CPP-like"/>
    <property type="match status" value="1"/>
</dbReference>
<comment type="similarity">
    <text evidence="1">Belongs to the peptidase S41A family.</text>
</comment>
<sequence length="536" mass="60707">MVNRINIFSTAKLLFIALTFVSIITYGQDVQPNQQKFARLLRLIDSYYVDSTNIGKLTEDAIIKVLSDLDPHSVYIPEEDVIKKSEGLKGNFEGIGISFNIFKDTLMVVSTIPGGPSEKVGLQAGDRIVTVDNKNIAGIGLKNSDVFKMLKGKKGTLVELEVKRRNNPELLDFRIIRDKIPIHSLDASYMLDETTGYIRLNKFSATTAEEFNTAITELKKKSLENLILDLRNNGGGFLRAAIKIADQFLDAGQMIVYTNGLKQPKRDYFSSPRGNFKKGKLVVLVNEGSASASEIVSGAIQDWDRGLIIGRRSFGKGLVQQPFFLPDGSMVRLTTAHYYTPCGRCIQKPFENGLKNYREDYMKRVEHGEMFNQDSINFDESQKFLTLKNKRVVYGGGGIMPDIFVPMDTSSYYRYFNKLRRNNIINTFTTEYVDKNRESLTKKFSNFKKFKNKFEVTGEMINELVAMGEKEGVEKDEESMGHTTMFIKKEVKALIARNLYTRSEFFQILNIDDDCISKALEVINKQGEYDRLLAGG</sequence>
<dbReference type="EMBL" id="UOEP01000073">
    <property type="protein sequence ID" value="VAW17387.1"/>
    <property type="molecule type" value="Genomic_DNA"/>
</dbReference>
<dbReference type="GO" id="GO:0008236">
    <property type="term" value="F:serine-type peptidase activity"/>
    <property type="evidence" value="ECO:0007669"/>
    <property type="project" value="UniProtKB-KW"/>
</dbReference>
<dbReference type="GO" id="GO:0007165">
    <property type="term" value="P:signal transduction"/>
    <property type="evidence" value="ECO:0007669"/>
    <property type="project" value="TreeGrafter"/>
</dbReference>
<dbReference type="InterPro" id="IPR036034">
    <property type="entry name" value="PDZ_sf"/>
</dbReference>
<dbReference type="GO" id="GO:0030288">
    <property type="term" value="C:outer membrane-bounded periplasmic space"/>
    <property type="evidence" value="ECO:0007669"/>
    <property type="project" value="TreeGrafter"/>
</dbReference>
<feature type="domain" description="PDZ" evidence="5">
    <location>
        <begin position="78"/>
        <end position="151"/>
    </location>
</feature>
<evidence type="ECO:0000256" key="2">
    <source>
        <dbReference type="ARBA" id="ARBA00022670"/>
    </source>
</evidence>
<protein>
    <submittedName>
        <fullName evidence="6">Carboxy-terminal processing protease</fullName>
    </submittedName>
</protein>
<dbReference type="InterPro" id="IPR005151">
    <property type="entry name" value="Tail-specific_protease"/>
</dbReference>
<name>A0A3B0TVG5_9ZZZZ</name>
<evidence type="ECO:0000256" key="1">
    <source>
        <dbReference type="ARBA" id="ARBA00009179"/>
    </source>
</evidence>
<dbReference type="GO" id="GO:0004175">
    <property type="term" value="F:endopeptidase activity"/>
    <property type="evidence" value="ECO:0007669"/>
    <property type="project" value="TreeGrafter"/>
</dbReference>
<dbReference type="CDD" id="cd07560">
    <property type="entry name" value="Peptidase_S41_CPP"/>
    <property type="match status" value="1"/>
</dbReference>
<dbReference type="InterPro" id="IPR041489">
    <property type="entry name" value="PDZ_6"/>
</dbReference>
<keyword evidence="4" id="KW-0720">Serine protease</keyword>
<organism evidence="6">
    <name type="scientific">hydrothermal vent metagenome</name>
    <dbReference type="NCBI Taxonomy" id="652676"/>
    <lineage>
        <taxon>unclassified sequences</taxon>
        <taxon>metagenomes</taxon>
        <taxon>ecological metagenomes</taxon>
    </lineage>
</organism>
<dbReference type="PANTHER" id="PTHR32060:SF30">
    <property type="entry name" value="CARBOXY-TERMINAL PROCESSING PROTEASE CTPA"/>
    <property type="match status" value="1"/>
</dbReference>
<dbReference type="InterPro" id="IPR001478">
    <property type="entry name" value="PDZ"/>
</dbReference>
<dbReference type="NCBIfam" id="TIGR00225">
    <property type="entry name" value="prc"/>
    <property type="match status" value="1"/>
</dbReference>
<evidence type="ECO:0000256" key="4">
    <source>
        <dbReference type="ARBA" id="ARBA00022825"/>
    </source>
</evidence>
<dbReference type="Gene3D" id="3.90.226.10">
    <property type="entry name" value="2-enoyl-CoA Hydratase, Chain A, domain 1"/>
    <property type="match status" value="1"/>
</dbReference>
<dbReference type="Pfam" id="PF17820">
    <property type="entry name" value="PDZ_6"/>
    <property type="match status" value="1"/>
</dbReference>
<dbReference type="PANTHER" id="PTHR32060">
    <property type="entry name" value="TAIL-SPECIFIC PROTEASE"/>
    <property type="match status" value="1"/>
</dbReference>
<dbReference type="Pfam" id="PF03572">
    <property type="entry name" value="Peptidase_S41"/>
    <property type="match status" value="1"/>
</dbReference>
<dbReference type="Gene3D" id="3.30.750.44">
    <property type="match status" value="1"/>
</dbReference>
<dbReference type="InterPro" id="IPR004447">
    <property type="entry name" value="Peptidase_S41A"/>
</dbReference>
<dbReference type="SUPFAM" id="SSF50156">
    <property type="entry name" value="PDZ domain-like"/>
    <property type="match status" value="1"/>
</dbReference>
<dbReference type="Gene3D" id="2.30.42.10">
    <property type="match status" value="1"/>
</dbReference>
<dbReference type="FunFam" id="2.30.42.10:FF:000063">
    <property type="entry name" value="Peptidase, S41 family"/>
    <property type="match status" value="1"/>
</dbReference>
<keyword evidence="3" id="KW-0378">Hydrolase</keyword>
<dbReference type="PROSITE" id="PS50106">
    <property type="entry name" value="PDZ"/>
    <property type="match status" value="1"/>
</dbReference>
<dbReference type="SUPFAM" id="SSF52096">
    <property type="entry name" value="ClpP/crotonase"/>
    <property type="match status" value="1"/>
</dbReference>
<evidence type="ECO:0000256" key="3">
    <source>
        <dbReference type="ARBA" id="ARBA00022801"/>
    </source>
</evidence>
<dbReference type="SMART" id="SM00228">
    <property type="entry name" value="PDZ"/>
    <property type="match status" value="1"/>
</dbReference>
<proteinExistence type="inferred from homology"/>